<comment type="caution">
    <text evidence="1">The sequence shown here is derived from an EMBL/GenBank/DDBJ whole genome shotgun (WGS) entry which is preliminary data.</text>
</comment>
<dbReference type="EMBL" id="AVQL01000240">
    <property type="protein sequence ID" value="KEQ01917.1"/>
    <property type="molecule type" value="Genomic_DNA"/>
</dbReference>
<gene>
    <name evidence="1" type="ORF">SASC598J21_003040</name>
</gene>
<dbReference type="AlphaFoldDB" id="A0A074VDQ6"/>
<dbReference type="Proteomes" id="UP000027644">
    <property type="component" value="Unassembled WGS sequence"/>
</dbReference>
<feature type="non-terminal residue" evidence="1">
    <location>
        <position position="1"/>
    </location>
</feature>
<reference evidence="1 2" key="1">
    <citation type="journal article" date="2014" name="PLoS Genet.">
        <title>Hidden diversity in honey bee gut symbionts detected by single-cell genomics.</title>
        <authorList>
            <person name="Engel P."/>
            <person name="Stepanauskas R."/>
            <person name="Moran N."/>
        </authorList>
    </citation>
    <scope>NUCLEOTIDE SEQUENCE [LARGE SCALE GENOMIC DNA]</scope>
    <source>
        <strain evidence="1 2">SCGC AB-598-J21</strain>
    </source>
</reference>
<sequence>FILGQIKLNTKEEKISLKILYDLALNDQSAIVANTQSEYHPFFYHMLILPSSYLHFFSVIISSHFTTRLHFSENLLSAIALQAIKNFYWVNLKTI</sequence>
<evidence type="ECO:0000313" key="1">
    <source>
        <dbReference type="EMBL" id="KEQ01917.1"/>
    </source>
</evidence>
<organism evidence="1 2">
    <name type="scientific">Snodgrassella alvi SCGC AB-598-J21</name>
    <dbReference type="NCBI Taxonomy" id="1385367"/>
    <lineage>
        <taxon>Bacteria</taxon>
        <taxon>Pseudomonadati</taxon>
        <taxon>Pseudomonadota</taxon>
        <taxon>Betaproteobacteria</taxon>
        <taxon>Neisseriales</taxon>
        <taxon>Neisseriaceae</taxon>
        <taxon>Snodgrassella</taxon>
    </lineage>
</organism>
<proteinExistence type="predicted"/>
<accession>A0A074VDQ6</accession>
<name>A0A074VDQ6_9NEIS</name>
<protein>
    <submittedName>
        <fullName evidence="1">Uncharacterized protein</fullName>
    </submittedName>
</protein>
<evidence type="ECO:0000313" key="2">
    <source>
        <dbReference type="Proteomes" id="UP000027644"/>
    </source>
</evidence>